<reference evidence="3" key="1">
    <citation type="journal article" date="2014" name="Int. J. Syst. Evol. Microbiol.">
        <title>Complete genome of a new Firmicutes species belonging to the dominant human colonic microbiota ('Ruminococcus bicirculans') reveals two chromosomes and a selective capacity to utilize plant glucans.</title>
        <authorList>
            <consortium name="NISC Comparative Sequencing Program"/>
            <person name="Wegmann U."/>
            <person name="Louis P."/>
            <person name="Goesmann A."/>
            <person name="Henrissat B."/>
            <person name="Duncan S.H."/>
            <person name="Flint H.J."/>
        </authorList>
    </citation>
    <scope>NUCLEOTIDE SEQUENCE</scope>
    <source>
        <strain evidence="3">CGMCC 1.12768</strain>
    </source>
</reference>
<dbReference type="EMBL" id="JBHSJJ010000017">
    <property type="protein sequence ID" value="MFC4874412.1"/>
    <property type="molecule type" value="Genomic_DNA"/>
</dbReference>
<organism evidence="3 4">
    <name type="scientific">Negadavirga shengliensis</name>
    <dbReference type="NCBI Taxonomy" id="1389218"/>
    <lineage>
        <taxon>Bacteria</taxon>
        <taxon>Pseudomonadati</taxon>
        <taxon>Bacteroidota</taxon>
        <taxon>Cytophagia</taxon>
        <taxon>Cytophagales</taxon>
        <taxon>Cyclobacteriaceae</taxon>
        <taxon>Negadavirga</taxon>
    </lineage>
</organism>
<sequence>MEAHEYPNGEITILWKPKLCIHSGVCVRTLSKVYNPKARPWIKVGNATTQELIDQVAKCPSGALSIKKDVPTRE</sequence>
<dbReference type="RefSeq" id="WP_377063358.1">
    <property type="nucleotide sequence ID" value="NZ_JBHSJJ010000004.1"/>
</dbReference>
<name>A0ABV9T7J3_9BACT</name>
<feature type="domain" description="Divergent 4Fe-4S mono-cluster" evidence="1">
    <location>
        <begin position="6"/>
        <end position="68"/>
    </location>
</feature>
<reference evidence="3" key="3">
    <citation type="submission" date="2024-09" db="EMBL/GenBank/DDBJ databases">
        <authorList>
            <person name="Sun Q."/>
            <person name="Mori K."/>
        </authorList>
    </citation>
    <scope>NUCLEOTIDE SEQUENCE</scope>
    <source>
        <strain evidence="3">CGMCC 1.12768</strain>
    </source>
</reference>
<protein>
    <submittedName>
        <fullName evidence="3">(4Fe-4S)-binding protein</fullName>
    </submittedName>
</protein>
<evidence type="ECO:0000313" key="4">
    <source>
        <dbReference type="Proteomes" id="UP001595818"/>
    </source>
</evidence>
<keyword evidence="4" id="KW-1185">Reference proteome</keyword>
<proteinExistence type="predicted"/>
<dbReference type="Proteomes" id="UP001595818">
    <property type="component" value="Unassembled WGS sequence"/>
</dbReference>
<dbReference type="InterPro" id="IPR010693">
    <property type="entry name" value="Divergent_4Fe-4S_mono-cluster"/>
</dbReference>
<evidence type="ECO:0000313" key="3">
    <source>
        <dbReference type="EMBL" id="MFC4874412.1"/>
    </source>
</evidence>
<evidence type="ECO:0000313" key="2">
    <source>
        <dbReference type="EMBL" id="MFC4871667.1"/>
    </source>
</evidence>
<accession>A0ABV9T7J3</accession>
<comment type="caution">
    <text evidence="3">The sequence shown here is derived from an EMBL/GenBank/DDBJ whole genome shotgun (WGS) entry which is preliminary data.</text>
</comment>
<dbReference type="Pfam" id="PF06902">
    <property type="entry name" value="Fer4_19"/>
    <property type="match status" value="1"/>
</dbReference>
<evidence type="ECO:0000259" key="1">
    <source>
        <dbReference type="Pfam" id="PF06902"/>
    </source>
</evidence>
<reference evidence="4" key="2">
    <citation type="journal article" date="2019" name="Int. J. Syst. Evol. Microbiol.">
        <title>The Global Catalogue of Microorganisms (GCM) 10K type strain sequencing project: providing services to taxonomists for standard genome sequencing and annotation.</title>
        <authorList>
            <consortium name="The Broad Institute Genomics Platform"/>
            <consortium name="The Broad Institute Genome Sequencing Center for Infectious Disease"/>
            <person name="Wu L."/>
            <person name="Ma J."/>
        </authorList>
    </citation>
    <scope>NUCLEOTIDE SEQUENCE [LARGE SCALE GENOMIC DNA]</scope>
    <source>
        <strain evidence="4">CGMCC 4.7466</strain>
    </source>
</reference>
<dbReference type="EMBL" id="JBHSJJ010000004">
    <property type="protein sequence ID" value="MFC4871667.1"/>
    <property type="molecule type" value="Genomic_DNA"/>
</dbReference>
<gene>
    <name evidence="2" type="ORF">ACFPFU_08215</name>
    <name evidence="3" type="ORF">ACFPFU_22100</name>
</gene>